<dbReference type="EMBL" id="QRCM01000001">
    <property type="protein sequence ID" value="TXG90281.1"/>
    <property type="molecule type" value="Genomic_DNA"/>
</dbReference>
<feature type="domain" description="Antirepressor protein C-terminal" evidence="1">
    <location>
        <begin position="158"/>
        <end position="269"/>
    </location>
</feature>
<dbReference type="Proteomes" id="UP000471120">
    <property type="component" value="Unassembled WGS sequence"/>
</dbReference>
<dbReference type="GO" id="GO:0003677">
    <property type="term" value="F:DNA binding"/>
    <property type="evidence" value="ECO:0007669"/>
    <property type="project" value="InterPro"/>
</dbReference>
<dbReference type="InterPro" id="IPR005039">
    <property type="entry name" value="Ant_C"/>
</dbReference>
<gene>
    <name evidence="2" type="ORF">DW322_08665</name>
</gene>
<dbReference type="Pfam" id="PF03374">
    <property type="entry name" value="ANT"/>
    <property type="match status" value="1"/>
</dbReference>
<evidence type="ECO:0000313" key="3">
    <source>
        <dbReference type="Proteomes" id="UP000471120"/>
    </source>
</evidence>
<name>A0A6P2CEY5_9NOCA</name>
<comment type="caution">
    <text evidence="2">The sequence shown here is derived from an EMBL/GenBank/DDBJ whole genome shotgun (WGS) entry which is preliminary data.</text>
</comment>
<evidence type="ECO:0000313" key="2">
    <source>
        <dbReference type="EMBL" id="TXG90281.1"/>
    </source>
</evidence>
<accession>A0A6P2CEY5</accession>
<protein>
    <recommendedName>
        <fullName evidence="1">Antirepressor protein C-terminal domain-containing protein</fullName>
    </recommendedName>
</protein>
<reference evidence="2 3" key="1">
    <citation type="submission" date="2018-07" db="EMBL/GenBank/DDBJ databases">
        <title>Genome sequence of Rhodococcus rhodnii ATCC 35071 from Rhodnius prolixus.</title>
        <authorList>
            <person name="Patel V."/>
            <person name="Vogel K.J."/>
        </authorList>
    </citation>
    <scope>NUCLEOTIDE SEQUENCE [LARGE SCALE GENOMIC DNA]</scope>
    <source>
        <strain evidence="2 3">ATCC 35071</strain>
    </source>
</reference>
<sequence>MSDLTLFAGGAEQSPFDAIKQSRIDGREFWSARDLQPFMGYSKWQDFQNAIERAKAAAANAGHDAESMFVQVSKLMDAGNLGPQERIDYELPRFACYLTFLNGDPRKPEVAAAQSYFAIRTREAEVRPALVGEELLAHAVLEAAGTIKRIESERALLEAKVEEDAPKVEYHDTFVAGSDLLSVRTVASTLGVAESWLREELVRRKWIYVEKSSRWSMSKHRIVPQARYSEYSDKKAYFQRVVTHDAPRFRGEVMHTLKITAAGANAIARMVPRWQTGGAA</sequence>
<proteinExistence type="predicted"/>
<evidence type="ECO:0000259" key="1">
    <source>
        <dbReference type="Pfam" id="PF03374"/>
    </source>
</evidence>
<dbReference type="RefSeq" id="WP_010837044.1">
    <property type="nucleotide sequence ID" value="NZ_QRCM01000001.1"/>
</dbReference>
<organism evidence="2 3">
    <name type="scientific">Rhodococcus rhodnii</name>
    <dbReference type="NCBI Taxonomy" id="38312"/>
    <lineage>
        <taxon>Bacteria</taxon>
        <taxon>Bacillati</taxon>
        <taxon>Actinomycetota</taxon>
        <taxon>Actinomycetes</taxon>
        <taxon>Mycobacteriales</taxon>
        <taxon>Nocardiaceae</taxon>
        <taxon>Rhodococcus</taxon>
    </lineage>
</organism>
<dbReference type="AlphaFoldDB" id="A0A6P2CEY5"/>